<dbReference type="PANTHER" id="PTHR16181:SF29">
    <property type="entry name" value="PROTEIN FAM83A-RELATED"/>
    <property type="match status" value="1"/>
</dbReference>
<dbReference type="PANTHER" id="PTHR16181">
    <property type="entry name" value="PROTEIN FAM83A-RELATED"/>
    <property type="match status" value="1"/>
</dbReference>
<organism evidence="6 7">
    <name type="scientific">Amphiprion ocellaris</name>
    <name type="common">Clown anemonefish</name>
    <dbReference type="NCBI Taxonomy" id="80972"/>
    <lineage>
        <taxon>Eukaryota</taxon>
        <taxon>Metazoa</taxon>
        <taxon>Chordata</taxon>
        <taxon>Craniata</taxon>
        <taxon>Vertebrata</taxon>
        <taxon>Euteleostomi</taxon>
        <taxon>Actinopterygii</taxon>
        <taxon>Neopterygii</taxon>
        <taxon>Teleostei</taxon>
        <taxon>Neoteleostei</taxon>
        <taxon>Acanthomorphata</taxon>
        <taxon>Ovalentaria</taxon>
        <taxon>Pomacentridae</taxon>
        <taxon>Amphiprion</taxon>
    </lineage>
</organism>
<feature type="compositionally biased region" description="Basic and acidic residues" evidence="4">
    <location>
        <begin position="830"/>
        <end position="844"/>
    </location>
</feature>
<dbReference type="InterPro" id="IPR050944">
    <property type="entry name" value="FAM83"/>
</dbReference>
<dbReference type="Proteomes" id="UP001501940">
    <property type="component" value="Chromosome 19"/>
</dbReference>
<feature type="region of interest" description="Disordered" evidence="4">
    <location>
        <begin position="1201"/>
        <end position="1512"/>
    </location>
</feature>
<evidence type="ECO:0000256" key="3">
    <source>
        <dbReference type="ARBA" id="ARBA00022490"/>
    </source>
</evidence>
<dbReference type="Ensembl" id="ENSAOCT00000084153.1">
    <property type="protein sequence ID" value="ENSAOCP00000033041.1"/>
    <property type="gene ID" value="ENSAOCG00000027830.1"/>
</dbReference>
<feature type="region of interest" description="Disordered" evidence="4">
    <location>
        <begin position="332"/>
        <end position="361"/>
    </location>
</feature>
<dbReference type="Gene3D" id="3.30.870.10">
    <property type="entry name" value="Endonuclease Chain A"/>
    <property type="match status" value="1"/>
</dbReference>
<evidence type="ECO:0000313" key="6">
    <source>
        <dbReference type="Ensembl" id="ENSAOCP00000033041.1"/>
    </source>
</evidence>
<proteinExistence type="inferred from homology"/>
<feature type="compositionally biased region" description="Low complexity" evidence="4">
    <location>
        <begin position="721"/>
        <end position="733"/>
    </location>
</feature>
<gene>
    <name evidence="6" type="primary">FAM83G</name>
</gene>
<name>A0AAQ5X0A6_AMPOC</name>
<feature type="compositionally biased region" description="Polar residues" evidence="4">
    <location>
        <begin position="1541"/>
        <end position="1554"/>
    </location>
</feature>
<feature type="region of interest" description="Disordered" evidence="4">
    <location>
        <begin position="910"/>
        <end position="937"/>
    </location>
</feature>
<feature type="compositionally biased region" description="Polar residues" evidence="4">
    <location>
        <begin position="1290"/>
        <end position="1309"/>
    </location>
</feature>
<feature type="compositionally biased region" description="Basic and acidic residues" evidence="4">
    <location>
        <begin position="1334"/>
        <end position="1351"/>
    </location>
</feature>
<feature type="compositionally biased region" description="Basic and acidic residues" evidence="4">
    <location>
        <begin position="464"/>
        <end position="474"/>
    </location>
</feature>
<dbReference type="Pfam" id="PF07894">
    <property type="entry name" value="SACK1"/>
    <property type="match status" value="1"/>
</dbReference>
<feature type="compositionally biased region" description="Polar residues" evidence="4">
    <location>
        <begin position="612"/>
        <end position="631"/>
    </location>
</feature>
<feature type="region of interest" description="Disordered" evidence="4">
    <location>
        <begin position="659"/>
        <end position="736"/>
    </location>
</feature>
<feature type="compositionally biased region" description="Basic and acidic residues" evidence="4">
    <location>
        <begin position="1502"/>
        <end position="1511"/>
    </location>
</feature>
<dbReference type="GO" id="GO:0019901">
    <property type="term" value="F:protein kinase binding"/>
    <property type="evidence" value="ECO:0007669"/>
    <property type="project" value="TreeGrafter"/>
</dbReference>
<evidence type="ECO:0000256" key="4">
    <source>
        <dbReference type="SAM" id="MobiDB-lite"/>
    </source>
</evidence>
<feature type="region of interest" description="Disordered" evidence="4">
    <location>
        <begin position="777"/>
        <end position="851"/>
    </location>
</feature>
<feature type="compositionally biased region" description="Low complexity" evidence="4">
    <location>
        <begin position="1430"/>
        <end position="1441"/>
    </location>
</feature>
<feature type="compositionally biased region" description="Basic and acidic residues" evidence="4">
    <location>
        <begin position="341"/>
        <end position="352"/>
    </location>
</feature>
<reference evidence="6" key="2">
    <citation type="submission" date="2025-08" db="UniProtKB">
        <authorList>
            <consortium name="Ensembl"/>
        </authorList>
    </citation>
    <scope>IDENTIFICATION</scope>
</reference>
<dbReference type="GO" id="GO:0007165">
    <property type="term" value="P:signal transduction"/>
    <property type="evidence" value="ECO:0007669"/>
    <property type="project" value="TreeGrafter"/>
</dbReference>
<evidence type="ECO:0000259" key="5">
    <source>
        <dbReference type="Pfam" id="PF07894"/>
    </source>
</evidence>
<protein>
    <recommendedName>
        <fullName evidence="5">Scaffolding anchor of CK1 domain-containing protein</fullName>
    </recommendedName>
</protein>
<dbReference type="GO" id="GO:0005737">
    <property type="term" value="C:cytoplasm"/>
    <property type="evidence" value="ECO:0007669"/>
    <property type="project" value="UniProtKB-SubCell"/>
</dbReference>
<keyword evidence="7" id="KW-1185">Reference proteome</keyword>
<dbReference type="SUPFAM" id="SSF56024">
    <property type="entry name" value="Phospholipase D/nuclease"/>
    <property type="match status" value="1"/>
</dbReference>
<feature type="compositionally biased region" description="Basic and acidic residues" evidence="4">
    <location>
        <begin position="1201"/>
        <end position="1265"/>
    </location>
</feature>
<feature type="compositionally biased region" description="Basic and acidic residues" evidence="4">
    <location>
        <begin position="1313"/>
        <end position="1324"/>
    </location>
</feature>
<feature type="region of interest" description="Disordered" evidence="4">
    <location>
        <begin position="1532"/>
        <end position="1554"/>
    </location>
</feature>
<keyword evidence="3" id="KW-0963">Cytoplasm</keyword>
<comment type="subcellular location">
    <subcellularLocation>
        <location evidence="1">Cytoplasm</location>
    </subcellularLocation>
</comment>
<evidence type="ECO:0000256" key="1">
    <source>
        <dbReference type="ARBA" id="ARBA00004496"/>
    </source>
</evidence>
<dbReference type="GeneTree" id="ENSGT00940000157932"/>
<feature type="compositionally biased region" description="Polar residues" evidence="4">
    <location>
        <begin position="915"/>
        <end position="936"/>
    </location>
</feature>
<evidence type="ECO:0000313" key="7">
    <source>
        <dbReference type="Proteomes" id="UP001501940"/>
    </source>
</evidence>
<feature type="region of interest" description="Disordered" evidence="4">
    <location>
        <begin position="1079"/>
        <end position="1108"/>
    </location>
</feature>
<dbReference type="FunFam" id="3.30.870.10:FF:000004">
    <property type="entry name" value="protein FAM83H isoform X2"/>
    <property type="match status" value="1"/>
</dbReference>
<feature type="region of interest" description="Disordered" evidence="4">
    <location>
        <begin position="442"/>
        <end position="508"/>
    </location>
</feature>
<comment type="similarity">
    <text evidence="2">Belongs to the FAM83 family.</text>
</comment>
<feature type="compositionally biased region" description="Basic and acidic residues" evidence="4">
    <location>
        <begin position="485"/>
        <end position="496"/>
    </location>
</feature>
<feature type="compositionally biased region" description="Basic and acidic residues" evidence="4">
    <location>
        <begin position="679"/>
        <end position="689"/>
    </location>
</feature>
<feature type="compositionally biased region" description="Polar residues" evidence="4">
    <location>
        <begin position="659"/>
        <end position="678"/>
    </location>
</feature>
<evidence type="ECO:0000256" key="2">
    <source>
        <dbReference type="ARBA" id="ARBA00006937"/>
    </source>
</evidence>
<accession>A0AAQ5X0A6</accession>
<reference evidence="6 7" key="1">
    <citation type="submission" date="2022-01" db="EMBL/GenBank/DDBJ databases">
        <title>A chromosome-scale genome assembly of the false clownfish, Amphiprion ocellaris.</title>
        <authorList>
            <person name="Ryu T."/>
        </authorList>
    </citation>
    <scope>NUCLEOTIDE SEQUENCE [LARGE SCALE GENOMIC DNA]</scope>
</reference>
<feature type="compositionally biased region" description="Basic and acidic residues" evidence="4">
    <location>
        <begin position="796"/>
        <end position="820"/>
    </location>
</feature>
<reference evidence="6" key="3">
    <citation type="submission" date="2025-09" db="UniProtKB">
        <authorList>
            <consortium name="Ensembl"/>
        </authorList>
    </citation>
    <scope>IDENTIFICATION</scope>
</reference>
<feature type="region of interest" description="Disordered" evidence="4">
    <location>
        <begin position="606"/>
        <end position="631"/>
    </location>
</feature>
<dbReference type="InterPro" id="IPR012461">
    <property type="entry name" value="SACK1"/>
</dbReference>
<feature type="compositionally biased region" description="Polar residues" evidence="4">
    <location>
        <begin position="1443"/>
        <end position="1462"/>
    </location>
</feature>
<feature type="compositionally biased region" description="Low complexity" evidence="4">
    <location>
        <begin position="692"/>
        <end position="711"/>
    </location>
</feature>
<feature type="compositionally biased region" description="Low complexity" evidence="4">
    <location>
        <begin position="1086"/>
        <end position="1104"/>
    </location>
</feature>
<sequence length="1554" mass="170639">MALSQIQCLDDNHVNPRTHESKPEFFYCEDQRLALEALLRDGREAFVKYLEARGLRGFLSDPELEVLARTVEPYDPGCELFPEGEEDEPTPLSLHYWPEMSDTSIPHMDLGWPDSDGYRGVTRTTVYTQPPMEGQAHIKEVVRKMIAQAQKVIAVVMDVFTDVDIFRDLLDASFKRKISVYILLERTALPHFLSMCQRANMHTGHRKNLRVRCTGGADFFTRSCTKIRGRMGHRFMFIDGDKAVSGSYSFTWMSSRLDRNLITVTTGQAVDGFDRLFRFLYASSSSVDLRQIGMESEPEPDPLPQPTMVAPPSAAVARKLINPKYALVVASNSSPTTSVDSPKETQDSDNSKKNKRKKAIEEGALPLHPGLVDLEKACLISYLPTWPEPDPPSDVIGFINVRDTTRPTQVHLQRHEMFETSQAIRFSSPITKAKETLPEVAKPRQQTADHVELNKPQPAPNTAKAEELVVDKPKPTQVSVAPCDIKSKEEAPEQKPAESAQNFKPEKDTTEALNTVNKLHSNTATNPDVGHITAYLSAQSSSKAPAPTNVKDYHMTQTVHTNDLKSDSHPETNTEKEAETVPDLNKKTVMYRTHVLKSKNVHTSKLLDLTDSKPNTEQNTQEKTALSHTDSHIQAVNMQPEISSEMTPNTQIPIVHSHVSTSSAPDMPSVSSTSLSENSHTEFTTEHFSNDTVASVPSTSSSSSLRPLPSAITNSNPPLPSFSSSLSSSLTSAPPIPKPRTVQLVIKDSNTNNSQKLPEISVIKKTDFSTAPLVVHNEPTMVQTSPVKEPQTAPELQDRSTSKAGAEKDTHNVGNHKETPQQKQSVTSQETRDKEADGRRDSGAETRTVTGIKLETQSDILITDTPKAASVNVQEIIPKDVDPKTVMSRDSKIIPQTKIDIVSTVQKDTKAPEKSLTSSEFSTVPNEKGENTTNCKPNLAKLHEPERLSYYKLTLEDIDVSEDVDSVKAPVHSPVSTSSSPHMSSVSAIDGILTSAADRQDQQGKQARFPPAVSLLNTVKHNTDGTFQEQTPKARGSIQAPDNCLRLYLSETVVPDLRSPTPERESRVVMGLICTPTPDGFPSHVSTPDSRTTTPDFRTPTPDSALSTTSDEYYECSDSPFHEPVFDHVGFLKHGMTEDHVSFKLTNTPNASTTGTSPACINYSPGAATLGSADRSTSCSETSTLTGSARVSSSLLVKKVKMSEPEDTAHVEQEDETRRKLNTVERGEEREFQETERSSSEEANKEVDHFKQDEDSTEKVKETPKRRLVLSQSAADASVDGGVTAGESASEGTQPKVSRSTSDLKTETISYKGPDKVTLSREKASIQMALRPSGVERRENFQLTRDAEAPKLLHYPSKHQRVQQPDSGASLPSRPPRPARPLSATQPLGPRPWASRQLSQPEGKAHHDSFQVLDNTSSRRRSPSRPVPPGAVGSVGSAAGRKQVSSSQQGLVSRQPSATQSRARAVQAHNQPPKPQASFLHSHSHLQTQTHSHPQNQMVSAEEARGQDEGRAPFGFTFSRLYNLKGLKDKVSKLPTHSKRGSTSSSVQGNKSSS</sequence>
<feature type="domain" description="Scaffolding anchor of CK1" evidence="5">
    <location>
        <begin position="16"/>
        <end position="285"/>
    </location>
</feature>